<dbReference type="AlphaFoldDB" id="A0A133MS45"/>
<reference evidence="3 4" key="1">
    <citation type="submission" date="2016-01" db="EMBL/GenBank/DDBJ databases">
        <authorList>
            <person name="Oliw E.H."/>
        </authorList>
    </citation>
    <scope>NUCLEOTIDE SEQUENCE [LARGE SCALE GENOMIC DNA]</scope>
    <source>
        <strain evidence="3 4">MJR7757A</strain>
    </source>
</reference>
<evidence type="ECO:0000313" key="3">
    <source>
        <dbReference type="EMBL" id="KXA06821.1"/>
    </source>
</evidence>
<dbReference type="Proteomes" id="UP000070646">
    <property type="component" value="Unassembled WGS sequence"/>
</dbReference>
<feature type="transmembrane region" description="Helical" evidence="1">
    <location>
        <begin position="7"/>
        <end position="24"/>
    </location>
</feature>
<reference evidence="2" key="3">
    <citation type="submission" date="2020-07" db="EMBL/GenBank/DDBJ databases">
        <authorList>
            <consortium name="NCBI Pathogen Detection Project"/>
        </authorList>
    </citation>
    <scope>NUCLEOTIDE SEQUENCE</scope>
    <source>
        <strain evidence="2">C8</strain>
    </source>
</reference>
<protein>
    <submittedName>
        <fullName evidence="3">Uncharacterized protein</fullName>
    </submittedName>
</protein>
<keyword evidence="1" id="KW-1133">Transmembrane helix</keyword>
<reference evidence="2" key="2">
    <citation type="journal article" date="2018" name="Genome Biol.">
        <title>SKESA: strategic k-mer extension for scrupulous assemblies.</title>
        <authorList>
            <person name="Souvorov A."/>
            <person name="Agarwala R."/>
            <person name="Lipman D.J."/>
        </authorList>
    </citation>
    <scope>NUCLEOTIDE SEQUENCE</scope>
    <source>
        <strain evidence="2">C8</strain>
    </source>
</reference>
<dbReference type="PATRIC" id="fig|1502.174.peg.2874"/>
<accession>A0A133MS45</accession>
<keyword evidence="1" id="KW-0472">Membrane</keyword>
<evidence type="ECO:0000256" key="1">
    <source>
        <dbReference type="SAM" id="Phobius"/>
    </source>
</evidence>
<dbReference type="Proteomes" id="UP000859547">
    <property type="component" value="Unassembled WGS sequence"/>
</dbReference>
<evidence type="ECO:0000313" key="2">
    <source>
        <dbReference type="EMBL" id="HAT4308161.1"/>
    </source>
</evidence>
<gene>
    <name evidence="3" type="ORF">HMPREF3222_02851</name>
    <name evidence="2" type="ORF">I9080_001964</name>
</gene>
<organism evidence="3 4">
    <name type="scientific">Clostridium perfringens</name>
    <dbReference type="NCBI Taxonomy" id="1502"/>
    <lineage>
        <taxon>Bacteria</taxon>
        <taxon>Bacillati</taxon>
        <taxon>Bacillota</taxon>
        <taxon>Clostridia</taxon>
        <taxon>Eubacteriales</taxon>
        <taxon>Clostridiaceae</taxon>
        <taxon>Clostridium</taxon>
    </lineage>
</organism>
<dbReference type="EMBL" id="DACTCB010000009">
    <property type="protein sequence ID" value="HAT4308161.1"/>
    <property type="molecule type" value="Genomic_DNA"/>
</dbReference>
<dbReference type="RefSeq" id="WP_060796686.1">
    <property type="nucleotide sequence ID" value="NZ_CATNXJ010000008.1"/>
</dbReference>
<dbReference type="EMBL" id="LRPU01000180">
    <property type="protein sequence ID" value="KXA06821.1"/>
    <property type="molecule type" value="Genomic_DNA"/>
</dbReference>
<keyword evidence="1" id="KW-0812">Transmembrane</keyword>
<proteinExistence type="predicted"/>
<sequence length="59" mass="7146">MEYNKHRYLGFLGLLSLIGLKGFTGGNALWYIFFLNFLWFTFFYENSWIYIGTPFKFNK</sequence>
<name>A0A133MS45_CLOPF</name>
<evidence type="ECO:0000313" key="4">
    <source>
        <dbReference type="Proteomes" id="UP000070646"/>
    </source>
</evidence>
<comment type="caution">
    <text evidence="3">The sequence shown here is derived from an EMBL/GenBank/DDBJ whole genome shotgun (WGS) entry which is preliminary data.</text>
</comment>